<feature type="domain" description="UspA" evidence="2">
    <location>
        <begin position="9"/>
        <end position="142"/>
    </location>
</feature>
<dbReference type="PANTHER" id="PTHR46268">
    <property type="entry name" value="STRESS RESPONSE PROTEIN NHAX"/>
    <property type="match status" value="1"/>
</dbReference>
<dbReference type="Proteomes" id="UP000704762">
    <property type="component" value="Unassembled WGS sequence"/>
</dbReference>
<comment type="similarity">
    <text evidence="1">Belongs to the universal stress protein A family.</text>
</comment>
<dbReference type="InterPro" id="IPR006015">
    <property type="entry name" value="Universal_stress_UspA"/>
</dbReference>
<evidence type="ECO:0000313" key="4">
    <source>
        <dbReference type="Proteomes" id="UP000704762"/>
    </source>
</evidence>
<dbReference type="Gene3D" id="3.40.50.620">
    <property type="entry name" value="HUPs"/>
    <property type="match status" value="2"/>
</dbReference>
<protein>
    <submittedName>
        <fullName evidence="3">Nucleotide-binding universal stress UspA family protein</fullName>
    </submittedName>
</protein>
<keyword evidence="4" id="KW-1185">Reference proteome</keyword>
<dbReference type="InterPro" id="IPR014729">
    <property type="entry name" value="Rossmann-like_a/b/a_fold"/>
</dbReference>
<gene>
    <name evidence="3" type="ORF">JOE57_000598</name>
</gene>
<name>A0ABS2RGL3_9ACTN</name>
<evidence type="ECO:0000313" key="3">
    <source>
        <dbReference type="EMBL" id="MBM7797677.1"/>
    </source>
</evidence>
<reference evidence="3 4" key="1">
    <citation type="submission" date="2021-01" db="EMBL/GenBank/DDBJ databases">
        <title>Sequencing the genomes of 1000 actinobacteria strains.</title>
        <authorList>
            <person name="Klenk H.-P."/>
        </authorList>
    </citation>
    <scope>NUCLEOTIDE SEQUENCE [LARGE SCALE GENOMIC DNA]</scope>
    <source>
        <strain evidence="3 4">DSM 18662</strain>
    </source>
</reference>
<sequence length="295" mass="31750">MSIGSASGKIVVGVDDSTEALTAARYAVHEAELRKTDLELMHAYQVPEVVEPISEDYRTRVMRGPAVEVMRQVMEQLVIPPGVTVQSSLHMTEPVIMLVEASDRAQLIVLGQHHITLGERLLEGSVASPVAARANCPVVIVPRVWDPEPEKYGPVVVALDGDTPAETALSYAFDEAEARGSQLVALHAVPLGTMPGELSLQRLNIEEVLAGWKQDHPDIRVKTFLTTGDPDLSIIEASRQAAVLIVGRPHRDTFGAWTRSVARSVLKETHCPLVVVPATPVSEVTEGTVASSLSG</sequence>
<dbReference type="Pfam" id="PF00582">
    <property type="entry name" value="Usp"/>
    <property type="match status" value="2"/>
</dbReference>
<comment type="caution">
    <text evidence="3">The sequence shown here is derived from an EMBL/GenBank/DDBJ whole genome shotgun (WGS) entry which is preliminary data.</text>
</comment>
<evidence type="ECO:0000259" key="2">
    <source>
        <dbReference type="Pfam" id="PF00582"/>
    </source>
</evidence>
<evidence type="ECO:0000256" key="1">
    <source>
        <dbReference type="ARBA" id="ARBA00008791"/>
    </source>
</evidence>
<dbReference type="SUPFAM" id="SSF52402">
    <property type="entry name" value="Adenine nucleotide alpha hydrolases-like"/>
    <property type="match status" value="2"/>
</dbReference>
<dbReference type="PRINTS" id="PR01438">
    <property type="entry name" value="UNVRSLSTRESS"/>
</dbReference>
<organism evidence="3 4">
    <name type="scientific">Microlunatus panaciterrae</name>
    <dbReference type="NCBI Taxonomy" id="400768"/>
    <lineage>
        <taxon>Bacteria</taxon>
        <taxon>Bacillati</taxon>
        <taxon>Actinomycetota</taxon>
        <taxon>Actinomycetes</taxon>
        <taxon>Propionibacteriales</taxon>
        <taxon>Propionibacteriaceae</taxon>
        <taxon>Microlunatus</taxon>
    </lineage>
</organism>
<dbReference type="RefSeq" id="WP_204916323.1">
    <property type="nucleotide sequence ID" value="NZ_BAAAQP010000011.1"/>
</dbReference>
<proteinExistence type="inferred from homology"/>
<accession>A0ABS2RGL3</accession>
<dbReference type="PANTHER" id="PTHR46268:SF6">
    <property type="entry name" value="UNIVERSAL STRESS PROTEIN UP12"/>
    <property type="match status" value="1"/>
</dbReference>
<dbReference type="InterPro" id="IPR006016">
    <property type="entry name" value="UspA"/>
</dbReference>
<dbReference type="EMBL" id="JAFBCF010000001">
    <property type="protein sequence ID" value="MBM7797677.1"/>
    <property type="molecule type" value="Genomic_DNA"/>
</dbReference>
<feature type="domain" description="UspA" evidence="2">
    <location>
        <begin position="152"/>
        <end position="277"/>
    </location>
</feature>